<keyword evidence="2" id="KW-0812">Transmembrane</keyword>
<feature type="region of interest" description="Disordered" evidence="1">
    <location>
        <begin position="1"/>
        <end position="30"/>
    </location>
</feature>
<dbReference type="InterPro" id="IPR014470">
    <property type="entry name" value="UCP01500"/>
</dbReference>
<feature type="transmembrane region" description="Helical" evidence="2">
    <location>
        <begin position="83"/>
        <end position="101"/>
    </location>
</feature>
<feature type="transmembrane region" description="Helical" evidence="2">
    <location>
        <begin position="165"/>
        <end position="186"/>
    </location>
</feature>
<feature type="transmembrane region" description="Helical" evidence="2">
    <location>
        <begin position="198"/>
        <end position="219"/>
    </location>
</feature>
<dbReference type="OrthoDB" id="307287at2157"/>
<accession>V4HQE3</accession>
<reference evidence="3 4" key="1">
    <citation type="journal article" date="2013" name="Genome Announc.">
        <title>Draft Genome Sequence of 'Candidatus Halobonum tyrrellensis' Strain G22, Isolated from the Hypersaline Waters of Lake Tyrrell, Australia.</title>
        <authorList>
            <person name="Ugalde J.A."/>
            <person name="Narasingarao P."/>
            <person name="Kuo S."/>
            <person name="Podell S."/>
            <person name="Allen E.E."/>
        </authorList>
    </citation>
    <scope>NUCLEOTIDE SEQUENCE [LARGE SCALE GENOMIC DNA]</scope>
    <source>
        <strain evidence="3 4">G22</strain>
    </source>
</reference>
<evidence type="ECO:0000256" key="1">
    <source>
        <dbReference type="SAM" id="MobiDB-lite"/>
    </source>
</evidence>
<name>V4HQE3_9EURY</name>
<dbReference type="eggNOG" id="arCOG08962">
    <property type="taxonomic scope" value="Archaea"/>
</dbReference>
<comment type="caution">
    <text evidence="3">The sequence shown here is derived from an EMBL/GenBank/DDBJ whole genome shotgun (WGS) entry which is preliminary data.</text>
</comment>
<dbReference type="Proteomes" id="UP000017840">
    <property type="component" value="Unassembled WGS sequence"/>
</dbReference>
<evidence type="ECO:0000313" key="4">
    <source>
        <dbReference type="Proteomes" id="UP000017840"/>
    </source>
</evidence>
<dbReference type="STRING" id="1324957.K933_01222"/>
<keyword evidence="4" id="KW-1185">Reference proteome</keyword>
<organism evidence="3 4">
    <name type="scientific">Candidatus Halobonum tyrrellensis G22</name>
    <dbReference type="NCBI Taxonomy" id="1324957"/>
    <lineage>
        <taxon>Archaea</taxon>
        <taxon>Methanobacteriati</taxon>
        <taxon>Methanobacteriota</taxon>
        <taxon>Stenosarchaea group</taxon>
        <taxon>Halobacteria</taxon>
        <taxon>Halobacteriales</taxon>
        <taxon>Haloferacaceae</taxon>
        <taxon>Candidatus Halobonum</taxon>
    </lineage>
</organism>
<evidence type="ECO:0000313" key="3">
    <source>
        <dbReference type="EMBL" id="ESP90139.1"/>
    </source>
</evidence>
<feature type="transmembrane region" description="Helical" evidence="2">
    <location>
        <begin position="60"/>
        <end position="77"/>
    </location>
</feature>
<dbReference type="EMBL" id="ASGZ01000002">
    <property type="protein sequence ID" value="ESP90139.1"/>
    <property type="molecule type" value="Genomic_DNA"/>
</dbReference>
<keyword evidence="2" id="KW-0472">Membrane</keyword>
<feature type="compositionally biased region" description="Acidic residues" evidence="1">
    <location>
        <begin position="1"/>
        <end position="11"/>
    </location>
</feature>
<keyword evidence="2" id="KW-1133">Transmembrane helix</keyword>
<proteinExistence type="predicted"/>
<dbReference type="RefSeq" id="WP_023392843.1">
    <property type="nucleotide sequence ID" value="NZ_ASGZ01000002.1"/>
</dbReference>
<evidence type="ECO:0000256" key="2">
    <source>
        <dbReference type="SAM" id="Phobius"/>
    </source>
</evidence>
<dbReference type="Pfam" id="PF10028">
    <property type="entry name" value="DUF2270"/>
    <property type="match status" value="1"/>
</dbReference>
<evidence type="ECO:0008006" key="5">
    <source>
        <dbReference type="Google" id="ProtNLM"/>
    </source>
</evidence>
<sequence>MTPPPDDDSAEEAPGPADATAPHVGEGLLDEEMGPSSAMAHLYRGEIHRMKLWRERLDQTANWAVIVMAAILTWSFSNPGHPHYILLVGVATLTVFLTIEARRYRGYEIWRTRVRTLQQNVWAYGLDPDGGLVDEEWRERLGADYRTPTIKITAEEAVAHRLRRVYLPLFVVLLGAWIVRITAFTPEPWIDAASIGMLPGRVVVALVAVFYVGATVVAFRPRTWHAKGELRTEDLRKTRDQTDSSGIRLFGRD</sequence>
<protein>
    <recommendedName>
        <fullName evidence="5">DUF2270 domain-containing protein</fullName>
    </recommendedName>
</protein>
<dbReference type="AlphaFoldDB" id="V4HQE3"/>
<gene>
    <name evidence="3" type="ORF">K933_01222</name>
</gene>